<dbReference type="AlphaFoldDB" id="A0A4W5JWI1"/>
<dbReference type="Ensembl" id="ENSHHUT00000008286.1">
    <property type="protein sequence ID" value="ENSHHUP00000008042.1"/>
    <property type="gene ID" value="ENSHHUG00000004932.1"/>
</dbReference>
<dbReference type="Pfam" id="PF00096">
    <property type="entry name" value="zf-C2H2"/>
    <property type="match status" value="2"/>
</dbReference>
<evidence type="ECO:0000256" key="1">
    <source>
        <dbReference type="ARBA" id="ARBA00004604"/>
    </source>
</evidence>
<accession>A0A4W5JWI1</accession>
<comment type="subcellular location">
    <subcellularLocation>
        <location evidence="1">Nucleus</location>
        <location evidence="1">Nucleolus</location>
    </subcellularLocation>
    <subcellularLocation>
        <location evidence="2">Nucleus</location>
        <location evidence="2">Nucleoplasm</location>
    </subcellularLocation>
</comment>
<dbReference type="STRING" id="62062.ENSHHUP00000008042"/>
<sequence>MFCNKGFSSSQKVEIHQRVHTGVKPYSCTQCHMRFTQAGDLKRHQRVHTGVKPFSCTQCHMSFAQAGNLKRHQMVHTGEILQPPPVLREVLPQDTPAEKPSTDENHVRLVETHHWWENLHIFLKICRQLNGYLAIESNHSTQ</sequence>
<dbReference type="InterPro" id="IPR013087">
    <property type="entry name" value="Znf_C2H2_type"/>
</dbReference>
<keyword evidence="6 11" id="KW-0863">Zinc-finger</keyword>
<dbReference type="SUPFAM" id="SSF57667">
    <property type="entry name" value="beta-beta-alpha zinc fingers"/>
    <property type="match status" value="2"/>
</dbReference>
<keyword evidence="9" id="KW-0539">Nucleus</keyword>
<dbReference type="GO" id="GO:0005730">
    <property type="term" value="C:nucleolus"/>
    <property type="evidence" value="ECO:0007669"/>
    <property type="project" value="UniProtKB-SubCell"/>
</dbReference>
<keyword evidence="8" id="KW-0832">Ubl conjugation</keyword>
<dbReference type="PANTHER" id="PTHR23235">
    <property type="entry name" value="KRUEPPEL-LIKE TRANSCRIPTION FACTOR"/>
    <property type="match status" value="1"/>
</dbReference>
<dbReference type="InterPro" id="IPR036236">
    <property type="entry name" value="Znf_C2H2_sf"/>
</dbReference>
<dbReference type="GO" id="GO:0000981">
    <property type="term" value="F:DNA-binding transcription factor activity, RNA polymerase II-specific"/>
    <property type="evidence" value="ECO:0007669"/>
    <property type="project" value="TreeGrafter"/>
</dbReference>
<keyword evidence="7" id="KW-0862">Zinc</keyword>
<evidence type="ECO:0000256" key="11">
    <source>
        <dbReference type="PROSITE-ProRule" id="PRU00042"/>
    </source>
</evidence>
<evidence type="ECO:0000256" key="10">
    <source>
        <dbReference type="ARBA" id="ARBA00069242"/>
    </source>
</evidence>
<evidence type="ECO:0000256" key="2">
    <source>
        <dbReference type="ARBA" id="ARBA00004642"/>
    </source>
</evidence>
<dbReference type="GO" id="GO:0000978">
    <property type="term" value="F:RNA polymerase II cis-regulatory region sequence-specific DNA binding"/>
    <property type="evidence" value="ECO:0007669"/>
    <property type="project" value="TreeGrafter"/>
</dbReference>
<feature type="domain" description="C2H2-type" evidence="12">
    <location>
        <begin position="26"/>
        <end position="53"/>
    </location>
</feature>
<evidence type="ECO:0000256" key="9">
    <source>
        <dbReference type="ARBA" id="ARBA00023242"/>
    </source>
</evidence>
<evidence type="ECO:0000256" key="5">
    <source>
        <dbReference type="ARBA" id="ARBA00022737"/>
    </source>
</evidence>
<dbReference type="FunFam" id="3.30.160.60:FF:001927">
    <property type="entry name" value="Zinc finger protein 1184"/>
    <property type="match status" value="1"/>
</dbReference>
<dbReference type="GO" id="GO:0008270">
    <property type="term" value="F:zinc ion binding"/>
    <property type="evidence" value="ECO:0007669"/>
    <property type="project" value="UniProtKB-KW"/>
</dbReference>
<keyword evidence="4" id="KW-0479">Metal-binding</keyword>
<dbReference type="PANTHER" id="PTHR23235:SF142">
    <property type="entry name" value="ZINC FINGER PROTEIN 384"/>
    <property type="match status" value="1"/>
</dbReference>
<evidence type="ECO:0000256" key="3">
    <source>
        <dbReference type="ARBA" id="ARBA00022499"/>
    </source>
</evidence>
<protein>
    <recommendedName>
        <fullName evidence="10">Wilms tumor protein homolog</fullName>
    </recommendedName>
</protein>
<dbReference type="Gene3D" id="3.30.160.60">
    <property type="entry name" value="Classic Zinc Finger"/>
    <property type="match status" value="3"/>
</dbReference>
<evidence type="ECO:0000256" key="6">
    <source>
        <dbReference type="ARBA" id="ARBA00022771"/>
    </source>
</evidence>
<name>A0A4W5JWI1_9TELE</name>
<dbReference type="GeneTree" id="ENSGT01150000286953"/>
<keyword evidence="3" id="KW-1017">Isopeptide bond</keyword>
<dbReference type="PROSITE" id="PS50157">
    <property type="entry name" value="ZINC_FINGER_C2H2_2"/>
    <property type="match status" value="3"/>
</dbReference>
<evidence type="ECO:0000256" key="4">
    <source>
        <dbReference type="ARBA" id="ARBA00022723"/>
    </source>
</evidence>
<dbReference type="Proteomes" id="UP000314982">
    <property type="component" value="Unassembled WGS sequence"/>
</dbReference>
<evidence type="ECO:0000313" key="14">
    <source>
        <dbReference type="Proteomes" id="UP000314982"/>
    </source>
</evidence>
<reference evidence="13" key="2">
    <citation type="submission" date="2025-08" db="UniProtKB">
        <authorList>
            <consortium name="Ensembl"/>
        </authorList>
    </citation>
    <scope>IDENTIFICATION</scope>
</reference>
<evidence type="ECO:0000256" key="7">
    <source>
        <dbReference type="ARBA" id="ARBA00022833"/>
    </source>
</evidence>
<dbReference type="FunFam" id="3.30.160.60:FF:000063">
    <property type="entry name" value="Wilms tumor 1-KTS isoform"/>
    <property type="match status" value="1"/>
</dbReference>
<keyword evidence="14" id="KW-1185">Reference proteome</keyword>
<reference evidence="14" key="1">
    <citation type="submission" date="2018-06" db="EMBL/GenBank/DDBJ databases">
        <title>Genome assembly of Danube salmon.</title>
        <authorList>
            <person name="Macqueen D.J."/>
            <person name="Gundappa M.K."/>
        </authorList>
    </citation>
    <scope>NUCLEOTIDE SEQUENCE [LARGE SCALE GENOMIC DNA]</scope>
</reference>
<proteinExistence type="predicted"/>
<dbReference type="GO" id="GO:0005654">
    <property type="term" value="C:nucleoplasm"/>
    <property type="evidence" value="ECO:0007669"/>
    <property type="project" value="UniProtKB-SubCell"/>
</dbReference>
<feature type="domain" description="C2H2-type" evidence="12">
    <location>
        <begin position="1"/>
        <end position="25"/>
    </location>
</feature>
<evidence type="ECO:0000259" key="12">
    <source>
        <dbReference type="PROSITE" id="PS50157"/>
    </source>
</evidence>
<keyword evidence="5" id="KW-0677">Repeat</keyword>
<dbReference type="PROSITE" id="PS00028">
    <property type="entry name" value="ZINC_FINGER_C2H2_1"/>
    <property type="match status" value="2"/>
</dbReference>
<evidence type="ECO:0000313" key="13">
    <source>
        <dbReference type="Ensembl" id="ENSHHUP00000008042.1"/>
    </source>
</evidence>
<reference evidence="13" key="3">
    <citation type="submission" date="2025-09" db="UniProtKB">
        <authorList>
            <consortium name="Ensembl"/>
        </authorList>
    </citation>
    <scope>IDENTIFICATION</scope>
</reference>
<feature type="domain" description="C2H2-type" evidence="12">
    <location>
        <begin position="54"/>
        <end position="79"/>
    </location>
</feature>
<evidence type="ECO:0000256" key="8">
    <source>
        <dbReference type="ARBA" id="ARBA00022843"/>
    </source>
</evidence>
<organism evidence="13 14">
    <name type="scientific">Hucho hucho</name>
    <name type="common">huchen</name>
    <dbReference type="NCBI Taxonomy" id="62062"/>
    <lineage>
        <taxon>Eukaryota</taxon>
        <taxon>Metazoa</taxon>
        <taxon>Chordata</taxon>
        <taxon>Craniata</taxon>
        <taxon>Vertebrata</taxon>
        <taxon>Euteleostomi</taxon>
        <taxon>Actinopterygii</taxon>
        <taxon>Neopterygii</taxon>
        <taxon>Teleostei</taxon>
        <taxon>Protacanthopterygii</taxon>
        <taxon>Salmoniformes</taxon>
        <taxon>Salmonidae</taxon>
        <taxon>Salmoninae</taxon>
        <taxon>Hucho</taxon>
    </lineage>
</organism>
<dbReference type="SMART" id="SM00355">
    <property type="entry name" value="ZnF_C2H2"/>
    <property type="match status" value="3"/>
</dbReference>